<dbReference type="Pfam" id="PF13041">
    <property type="entry name" value="PPR_2"/>
    <property type="match status" value="1"/>
</dbReference>
<dbReference type="InterPro" id="IPR046960">
    <property type="entry name" value="PPR_At4g14850-like_plant"/>
</dbReference>
<reference evidence="3 4" key="1">
    <citation type="submission" date="2018-09" db="EMBL/GenBank/DDBJ databases">
        <title>A high-quality reference genome of wild soybean provides a powerful tool to mine soybean genomes.</title>
        <authorList>
            <person name="Xie M."/>
            <person name="Chung C.Y.L."/>
            <person name="Li M.-W."/>
            <person name="Wong F.-L."/>
            <person name="Chan T.-F."/>
            <person name="Lam H.-M."/>
        </authorList>
    </citation>
    <scope>NUCLEOTIDE SEQUENCE [LARGE SCALE GENOMIC DNA]</scope>
    <source>
        <strain evidence="4">cv. W05</strain>
        <tissue evidence="3">Hypocotyl of etiolated seedlings</tissue>
    </source>
</reference>
<accession>A0A445KZU7</accession>
<feature type="repeat" description="PPR" evidence="2">
    <location>
        <begin position="115"/>
        <end position="149"/>
    </location>
</feature>
<name>A0A445KZU7_GLYSO</name>
<organism evidence="3 4">
    <name type="scientific">Glycine soja</name>
    <name type="common">Wild soybean</name>
    <dbReference type="NCBI Taxonomy" id="3848"/>
    <lineage>
        <taxon>Eukaryota</taxon>
        <taxon>Viridiplantae</taxon>
        <taxon>Streptophyta</taxon>
        <taxon>Embryophyta</taxon>
        <taxon>Tracheophyta</taxon>
        <taxon>Spermatophyta</taxon>
        <taxon>Magnoliopsida</taxon>
        <taxon>eudicotyledons</taxon>
        <taxon>Gunneridae</taxon>
        <taxon>Pentapetalae</taxon>
        <taxon>rosids</taxon>
        <taxon>fabids</taxon>
        <taxon>Fabales</taxon>
        <taxon>Fabaceae</taxon>
        <taxon>Papilionoideae</taxon>
        <taxon>50 kb inversion clade</taxon>
        <taxon>NPAAA clade</taxon>
        <taxon>indigoferoid/millettioid clade</taxon>
        <taxon>Phaseoleae</taxon>
        <taxon>Glycine</taxon>
        <taxon>Glycine subgen. Soja</taxon>
    </lineage>
</organism>
<protein>
    <submittedName>
        <fullName evidence="3">Pentatricopeptide repeat-containing protein, chloroplastic</fullName>
    </submittedName>
</protein>
<dbReference type="AlphaFoldDB" id="A0A445KZU7"/>
<comment type="caution">
    <text evidence="3">The sequence shown here is derived from an EMBL/GenBank/DDBJ whole genome shotgun (WGS) entry which is preliminary data.</text>
</comment>
<dbReference type="GO" id="GO:0009451">
    <property type="term" value="P:RNA modification"/>
    <property type="evidence" value="ECO:0007669"/>
    <property type="project" value="InterPro"/>
</dbReference>
<feature type="repeat" description="PPR" evidence="2">
    <location>
        <begin position="77"/>
        <end position="111"/>
    </location>
</feature>
<evidence type="ECO:0000313" key="4">
    <source>
        <dbReference type="Proteomes" id="UP000289340"/>
    </source>
</evidence>
<proteinExistence type="predicted"/>
<feature type="repeat" description="PPR" evidence="2">
    <location>
        <begin position="185"/>
        <end position="214"/>
    </location>
</feature>
<dbReference type="EMBL" id="QZWG01000004">
    <property type="protein sequence ID" value="RZC16328.1"/>
    <property type="molecule type" value="Genomic_DNA"/>
</dbReference>
<evidence type="ECO:0000256" key="2">
    <source>
        <dbReference type="PROSITE-ProRule" id="PRU00708"/>
    </source>
</evidence>
<evidence type="ECO:0000313" key="3">
    <source>
        <dbReference type="EMBL" id="RZC16328.1"/>
    </source>
</evidence>
<gene>
    <name evidence="3" type="ORF">D0Y65_009543</name>
</gene>
<dbReference type="NCBIfam" id="TIGR00756">
    <property type="entry name" value="PPR"/>
    <property type="match status" value="2"/>
</dbReference>
<sequence>MQEAGQKSDSITLVSVLPAVADVKALRIGRSIHNYAFSVGFESMANVATAMLDMYFKCGSVRNARFMFKGMSSCSRNVVSWNTMINGYEQNGESEEAFATFLKMLDEGVEPTNETTVTWIAMILGYAHNGCVNEALNLFCEMQSHDIKPDSFTLVSVIIALADLSVTRQARWIHGLAIRTLMDKNVFVCAALIDTYAKCGAIQTARKLFGMMQE</sequence>
<dbReference type="Proteomes" id="UP000289340">
    <property type="component" value="Chromosome 4"/>
</dbReference>
<dbReference type="PROSITE" id="PS51375">
    <property type="entry name" value="PPR"/>
    <property type="match status" value="3"/>
</dbReference>
<dbReference type="Gene3D" id="1.25.40.10">
    <property type="entry name" value="Tetratricopeptide repeat domain"/>
    <property type="match status" value="2"/>
</dbReference>
<keyword evidence="1" id="KW-0677">Repeat</keyword>
<dbReference type="InterPro" id="IPR002885">
    <property type="entry name" value="PPR_rpt"/>
</dbReference>
<dbReference type="InterPro" id="IPR011990">
    <property type="entry name" value="TPR-like_helical_dom_sf"/>
</dbReference>
<keyword evidence="4" id="KW-1185">Reference proteome</keyword>
<evidence type="ECO:0000256" key="1">
    <source>
        <dbReference type="ARBA" id="ARBA00022737"/>
    </source>
</evidence>
<dbReference type="GO" id="GO:0003723">
    <property type="term" value="F:RNA binding"/>
    <property type="evidence" value="ECO:0007669"/>
    <property type="project" value="InterPro"/>
</dbReference>
<dbReference type="Pfam" id="PF01535">
    <property type="entry name" value="PPR"/>
    <property type="match status" value="3"/>
</dbReference>
<dbReference type="PANTHER" id="PTHR47926">
    <property type="entry name" value="PENTATRICOPEPTIDE REPEAT-CONTAINING PROTEIN"/>
    <property type="match status" value="1"/>
</dbReference>